<keyword evidence="2 8" id="KW-0813">Transport</keyword>
<dbReference type="EMBL" id="QEKW01000018">
    <property type="protein sequence ID" value="PVZ04252.1"/>
    <property type="molecule type" value="Genomic_DNA"/>
</dbReference>
<dbReference type="SUPFAM" id="SSF161098">
    <property type="entry name" value="MetI-like"/>
    <property type="match status" value="2"/>
</dbReference>
<keyword evidence="5 8" id="KW-0812">Transmembrane</keyword>
<evidence type="ECO:0000256" key="7">
    <source>
        <dbReference type="ARBA" id="ARBA00023136"/>
    </source>
</evidence>
<evidence type="ECO:0000256" key="5">
    <source>
        <dbReference type="ARBA" id="ARBA00022692"/>
    </source>
</evidence>
<dbReference type="PROSITE" id="PS50928">
    <property type="entry name" value="ABC_TM1"/>
    <property type="match status" value="2"/>
</dbReference>
<organism evidence="10 11">
    <name type="scientific">Actinomycetospora cinnamomea</name>
    <dbReference type="NCBI Taxonomy" id="663609"/>
    <lineage>
        <taxon>Bacteria</taxon>
        <taxon>Bacillati</taxon>
        <taxon>Actinomycetota</taxon>
        <taxon>Actinomycetes</taxon>
        <taxon>Pseudonocardiales</taxon>
        <taxon>Pseudonocardiaceae</taxon>
        <taxon>Actinomycetospora</taxon>
    </lineage>
</organism>
<evidence type="ECO:0000256" key="1">
    <source>
        <dbReference type="ARBA" id="ARBA00004429"/>
    </source>
</evidence>
<dbReference type="CDD" id="cd06261">
    <property type="entry name" value="TM_PBP2"/>
    <property type="match status" value="1"/>
</dbReference>
<proteinExistence type="inferred from homology"/>
<evidence type="ECO:0000259" key="9">
    <source>
        <dbReference type="PROSITE" id="PS50928"/>
    </source>
</evidence>
<keyword evidence="7 8" id="KW-0472">Membrane</keyword>
<dbReference type="AlphaFoldDB" id="A0A2U1EWF0"/>
<protein>
    <submittedName>
        <fullName evidence="10">Iron(III) transport system permease protein</fullName>
    </submittedName>
</protein>
<keyword evidence="11" id="KW-1185">Reference proteome</keyword>
<gene>
    <name evidence="10" type="ORF">C8D89_11840</name>
</gene>
<feature type="transmembrane region" description="Helical" evidence="8">
    <location>
        <begin position="80"/>
        <end position="101"/>
    </location>
</feature>
<evidence type="ECO:0000256" key="2">
    <source>
        <dbReference type="ARBA" id="ARBA00022448"/>
    </source>
</evidence>
<dbReference type="PANTHER" id="PTHR43357:SF3">
    <property type="entry name" value="FE(3+)-TRANSPORT SYSTEM PERMEASE PROTEIN FBPB 2"/>
    <property type="match status" value="1"/>
</dbReference>
<evidence type="ECO:0000256" key="8">
    <source>
        <dbReference type="RuleBase" id="RU363032"/>
    </source>
</evidence>
<feature type="transmembrane region" description="Helical" evidence="8">
    <location>
        <begin position="220"/>
        <end position="239"/>
    </location>
</feature>
<evidence type="ECO:0000313" key="10">
    <source>
        <dbReference type="EMBL" id="PVZ04252.1"/>
    </source>
</evidence>
<keyword evidence="4" id="KW-0997">Cell inner membrane</keyword>
<dbReference type="InterPro" id="IPR035906">
    <property type="entry name" value="MetI-like_sf"/>
</dbReference>
<dbReference type="GO" id="GO:0005886">
    <property type="term" value="C:plasma membrane"/>
    <property type="evidence" value="ECO:0007669"/>
    <property type="project" value="UniProtKB-SubCell"/>
</dbReference>
<dbReference type="Pfam" id="PF00528">
    <property type="entry name" value="BPD_transp_1"/>
    <property type="match status" value="2"/>
</dbReference>
<comment type="subcellular location">
    <subcellularLocation>
        <location evidence="1">Cell inner membrane</location>
        <topology evidence="1">Multi-pass membrane protein</topology>
    </subcellularLocation>
    <subcellularLocation>
        <location evidence="8">Cell membrane</location>
        <topology evidence="8">Multi-pass membrane protein</topology>
    </subcellularLocation>
</comment>
<feature type="transmembrane region" description="Helical" evidence="8">
    <location>
        <begin position="348"/>
        <end position="373"/>
    </location>
</feature>
<evidence type="ECO:0000256" key="4">
    <source>
        <dbReference type="ARBA" id="ARBA00022519"/>
    </source>
</evidence>
<keyword evidence="3" id="KW-1003">Cell membrane</keyword>
<feature type="transmembrane region" description="Helical" evidence="8">
    <location>
        <begin position="500"/>
        <end position="519"/>
    </location>
</feature>
<reference evidence="10 11" key="1">
    <citation type="submission" date="2018-04" db="EMBL/GenBank/DDBJ databases">
        <title>Genomic Encyclopedia of Type Strains, Phase IV (KMG-IV): sequencing the most valuable type-strain genomes for metagenomic binning, comparative biology and taxonomic classification.</title>
        <authorList>
            <person name="Goeker M."/>
        </authorList>
    </citation>
    <scope>NUCLEOTIDE SEQUENCE [LARGE SCALE GENOMIC DNA]</scope>
    <source>
        <strain evidence="10 11">DSM 45771</strain>
    </source>
</reference>
<name>A0A2U1EWF0_9PSEU</name>
<comment type="caution">
    <text evidence="10">The sequence shown here is derived from an EMBL/GenBank/DDBJ whole genome shotgun (WGS) entry which is preliminary data.</text>
</comment>
<accession>A0A2U1EWF0</accession>
<feature type="domain" description="ABC transmembrane type-1" evidence="9">
    <location>
        <begin position="312"/>
        <end position="518"/>
    </location>
</feature>
<dbReference type="Proteomes" id="UP000245639">
    <property type="component" value="Unassembled WGS sequence"/>
</dbReference>
<sequence>MLGVLTALAVAGPLVALPLSFLAGDDGVDRIALALLPGALGRSVLLGVGVAIGTLVVGGGLAVLVSFWDFPGRRWLDWALVLPLAMPGYVLVFVLVGQLGYANPLQSSLFGAGLDVPGLRGPAGAIAVLTAVLYPYVYVLGRSAFLGQSRQSMEAARSLGRSHGQAVRSVALPLARPALAAGAALAVMEALADFGAVSLLGYQALTDAIYRLWFGAFDRAAALQLATVLVGLALLMVVVERLLRGRARYHQALARGDTVTPRRLRGARAAVATAVPCLLLAVVFAVPVAQLLAWSVETVLADRVGAGLAEAALNTLLLGLAAAFLAVITSTVIVYGQRVAPSRLGTAAARLASVGYAVPGTVIAVAIYVPLVWVDRRLIDLAQGTFGTTLGLVFTGTALGLLLAYLVRFHAQAFFAVDARMGRVHPDLDDAARSLGADRGRVLAEVHLPLLLPGLLTAALLVMVEVMKELPATALLRPLGGDTLAIMAWEATKDSRFDTAALPSLLIVAVGLVPVLLLIRLWGRSGPAAATGRVPPG</sequence>
<feature type="transmembrane region" description="Helical" evidence="8">
    <location>
        <begin position="121"/>
        <end position="141"/>
    </location>
</feature>
<dbReference type="Gene3D" id="1.10.3720.10">
    <property type="entry name" value="MetI-like"/>
    <property type="match status" value="2"/>
</dbReference>
<feature type="transmembrane region" description="Helical" evidence="8">
    <location>
        <begin position="442"/>
        <end position="464"/>
    </location>
</feature>
<dbReference type="InterPro" id="IPR000515">
    <property type="entry name" value="MetI-like"/>
</dbReference>
<keyword evidence="6 8" id="KW-1133">Transmembrane helix</keyword>
<feature type="transmembrane region" description="Helical" evidence="8">
    <location>
        <begin position="385"/>
        <end position="407"/>
    </location>
</feature>
<evidence type="ECO:0000256" key="6">
    <source>
        <dbReference type="ARBA" id="ARBA00022989"/>
    </source>
</evidence>
<dbReference type="GO" id="GO:0055085">
    <property type="term" value="P:transmembrane transport"/>
    <property type="evidence" value="ECO:0007669"/>
    <property type="project" value="InterPro"/>
</dbReference>
<feature type="domain" description="ABC transmembrane type-1" evidence="9">
    <location>
        <begin position="40"/>
        <end position="238"/>
    </location>
</feature>
<comment type="similarity">
    <text evidence="8">Belongs to the binding-protein-dependent transport system permease family.</text>
</comment>
<feature type="transmembrane region" description="Helical" evidence="8">
    <location>
        <begin position="178"/>
        <end position="200"/>
    </location>
</feature>
<dbReference type="PANTHER" id="PTHR43357">
    <property type="entry name" value="INNER MEMBRANE ABC TRANSPORTER PERMEASE PROTEIN YDCV"/>
    <property type="match status" value="1"/>
</dbReference>
<feature type="transmembrane region" description="Helical" evidence="8">
    <location>
        <begin position="316"/>
        <end position="336"/>
    </location>
</feature>
<feature type="transmembrane region" description="Helical" evidence="8">
    <location>
        <begin position="46"/>
        <end position="68"/>
    </location>
</feature>
<feature type="transmembrane region" description="Helical" evidence="8">
    <location>
        <begin position="270"/>
        <end position="296"/>
    </location>
</feature>
<evidence type="ECO:0000256" key="3">
    <source>
        <dbReference type="ARBA" id="ARBA00022475"/>
    </source>
</evidence>
<evidence type="ECO:0000313" key="11">
    <source>
        <dbReference type="Proteomes" id="UP000245639"/>
    </source>
</evidence>